<comment type="caution">
    <text evidence="2">The sequence shown here is derived from an EMBL/GenBank/DDBJ whole genome shotgun (WGS) entry which is preliminary data.</text>
</comment>
<evidence type="ECO:0000313" key="2">
    <source>
        <dbReference type="EMBL" id="HFK24429.1"/>
    </source>
</evidence>
<dbReference type="InterPro" id="IPR043133">
    <property type="entry name" value="GTP-CH-I_C/QueF"/>
</dbReference>
<proteinExistence type="predicted"/>
<dbReference type="AlphaFoldDB" id="A0A7C3J7A2"/>
<name>A0A7C3J7A2_UNCW3</name>
<reference evidence="2" key="1">
    <citation type="journal article" date="2020" name="mSystems">
        <title>Genome- and Community-Level Interaction Insights into Carbon Utilization and Element Cycling Functions of Hydrothermarchaeota in Hydrothermal Sediment.</title>
        <authorList>
            <person name="Zhou Z."/>
            <person name="Liu Y."/>
            <person name="Xu W."/>
            <person name="Pan J."/>
            <person name="Luo Z.H."/>
            <person name="Li M."/>
        </authorList>
    </citation>
    <scope>NUCLEOTIDE SEQUENCE [LARGE SCALE GENOMIC DNA]</scope>
    <source>
        <strain evidence="2">SpSt-464</strain>
    </source>
</reference>
<evidence type="ECO:0000259" key="1">
    <source>
        <dbReference type="SMART" id="SM00905"/>
    </source>
</evidence>
<dbReference type="Pfam" id="PF02152">
    <property type="entry name" value="FolB"/>
    <property type="match status" value="1"/>
</dbReference>
<dbReference type="GO" id="GO:0004150">
    <property type="term" value="F:dihydroneopterin aldolase activity"/>
    <property type="evidence" value="ECO:0007669"/>
    <property type="project" value="InterPro"/>
</dbReference>
<dbReference type="GO" id="GO:0006760">
    <property type="term" value="P:folic acid-containing compound metabolic process"/>
    <property type="evidence" value="ECO:0007669"/>
    <property type="project" value="InterPro"/>
</dbReference>
<gene>
    <name evidence="2" type="ORF">ENS15_07280</name>
</gene>
<dbReference type="EMBL" id="DSTT01000006">
    <property type="protein sequence ID" value="HFK24429.1"/>
    <property type="molecule type" value="Genomic_DNA"/>
</dbReference>
<dbReference type="SMART" id="SM00905">
    <property type="entry name" value="FolB"/>
    <property type="match status" value="1"/>
</dbReference>
<accession>A0A7C3J7A2</accession>
<feature type="domain" description="Dihydroneopterin aldolase/epimerase" evidence="1">
    <location>
        <begin position="6"/>
        <end position="106"/>
    </location>
</feature>
<sequence>MYKVKILIKNHPIFLGIYDSEKRKRNRVDIQIEYFEKTYIDYSEVYKIVEKTLKDKKFSLMEELLEQIEMDLKKFFKNRTTFKVIIRKIKPYRMKFCDFVEMEKCKKI</sequence>
<dbReference type="Gene3D" id="3.30.1130.10">
    <property type="match status" value="1"/>
</dbReference>
<dbReference type="SUPFAM" id="SSF55620">
    <property type="entry name" value="Tetrahydrobiopterin biosynthesis enzymes-like"/>
    <property type="match status" value="1"/>
</dbReference>
<dbReference type="InterPro" id="IPR006157">
    <property type="entry name" value="FolB_dom"/>
</dbReference>
<organism evidence="2">
    <name type="scientific">candidate division WOR-3 bacterium</name>
    <dbReference type="NCBI Taxonomy" id="2052148"/>
    <lineage>
        <taxon>Bacteria</taxon>
        <taxon>Bacteria division WOR-3</taxon>
    </lineage>
</organism>
<protein>
    <recommendedName>
        <fullName evidence="1">Dihydroneopterin aldolase/epimerase domain-containing protein</fullName>
    </recommendedName>
</protein>